<keyword evidence="3" id="KW-1185">Reference proteome</keyword>
<gene>
    <name evidence="2" type="ORF">GCM10023350_54340</name>
</gene>
<dbReference type="GO" id="GO:0016787">
    <property type="term" value="F:hydrolase activity"/>
    <property type="evidence" value="ECO:0007669"/>
    <property type="project" value="UniProtKB-KW"/>
</dbReference>
<proteinExistence type="predicted"/>
<dbReference type="PRINTS" id="PR00111">
    <property type="entry name" value="ABHYDROLASE"/>
</dbReference>
<dbReference type="InterPro" id="IPR029058">
    <property type="entry name" value="AB_hydrolase_fold"/>
</dbReference>
<feature type="domain" description="AB hydrolase-1" evidence="1">
    <location>
        <begin position="45"/>
        <end position="274"/>
    </location>
</feature>
<dbReference type="PANTHER" id="PTHR43433">
    <property type="entry name" value="HYDROLASE, ALPHA/BETA FOLD FAMILY PROTEIN"/>
    <property type="match status" value="1"/>
</dbReference>
<evidence type="ECO:0000313" key="3">
    <source>
        <dbReference type="Proteomes" id="UP001499882"/>
    </source>
</evidence>
<name>A0ABP8ZN72_9ACTN</name>
<comment type="caution">
    <text evidence="2">The sequence shown here is derived from an EMBL/GenBank/DDBJ whole genome shotgun (WGS) entry which is preliminary data.</text>
</comment>
<reference evidence="3" key="1">
    <citation type="journal article" date="2019" name="Int. J. Syst. Evol. Microbiol.">
        <title>The Global Catalogue of Microorganisms (GCM) 10K type strain sequencing project: providing services to taxonomists for standard genome sequencing and annotation.</title>
        <authorList>
            <consortium name="The Broad Institute Genomics Platform"/>
            <consortium name="The Broad Institute Genome Sequencing Center for Infectious Disease"/>
            <person name="Wu L."/>
            <person name="Ma J."/>
        </authorList>
    </citation>
    <scope>NUCLEOTIDE SEQUENCE [LARGE SCALE GENOMIC DNA]</scope>
    <source>
        <strain evidence="3">JCM 18532</strain>
    </source>
</reference>
<accession>A0ABP8ZN72</accession>
<dbReference type="InterPro" id="IPR000073">
    <property type="entry name" value="AB_hydrolase_1"/>
</dbReference>
<protein>
    <submittedName>
        <fullName evidence="2">Alpha/beta hydrolase</fullName>
    </submittedName>
</protein>
<sequence length="290" mass="31912">MSTSPRNNSDEPVVTSYALAPTRTITTDGVTYAYRELGPKGDIPVIFFVHLAATLDNWDPRIVDGIAQNRHVIAFDNRGVGASTGEVPDSVEAMADDAYTFITALGFETVDVFAFSLGGMVAQDLVIKHSQLVRKLILTGTGPRGGKDIDKIMGVTYWDILRATLTRSDPKEFLFFNRNTTGRKAGKQFVARLKERTVDRDQDMALRGFRTQLKAIVKYGRSTPSDLTLITQPTLIANGDNDRMVPSVLSEDLHQRIAGSELVIYPDSGHGGIFQYHDEFAPLAAEFLGK</sequence>
<dbReference type="RefSeq" id="WP_345530344.1">
    <property type="nucleotide sequence ID" value="NZ_BAABKN010000043.1"/>
</dbReference>
<dbReference type="Proteomes" id="UP001499882">
    <property type="component" value="Unassembled WGS sequence"/>
</dbReference>
<organism evidence="2 3">
    <name type="scientific">Nocardioides endophyticus</name>
    <dbReference type="NCBI Taxonomy" id="1353775"/>
    <lineage>
        <taxon>Bacteria</taxon>
        <taxon>Bacillati</taxon>
        <taxon>Actinomycetota</taxon>
        <taxon>Actinomycetes</taxon>
        <taxon>Propionibacteriales</taxon>
        <taxon>Nocardioidaceae</taxon>
        <taxon>Nocardioides</taxon>
    </lineage>
</organism>
<evidence type="ECO:0000259" key="1">
    <source>
        <dbReference type="Pfam" id="PF00561"/>
    </source>
</evidence>
<keyword evidence="2" id="KW-0378">Hydrolase</keyword>
<dbReference type="Pfam" id="PF00561">
    <property type="entry name" value="Abhydrolase_1"/>
    <property type="match status" value="1"/>
</dbReference>
<dbReference type="SUPFAM" id="SSF53474">
    <property type="entry name" value="alpha/beta-Hydrolases"/>
    <property type="match status" value="1"/>
</dbReference>
<dbReference type="InterPro" id="IPR050471">
    <property type="entry name" value="AB_hydrolase"/>
</dbReference>
<dbReference type="Gene3D" id="3.40.50.1820">
    <property type="entry name" value="alpha/beta hydrolase"/>
    <property type="match status" value="1"/>
</dbReference>
<dbReference type="PANTHER" id="PTHR43433:SF5">
    <property type="entry name" value="AB HYDROLASE-1 DOMAIN-CONTAINING PROTEIN"/>
    <property type="match status" value="1"/>
</dbReference>
<evidence type="ECO:0000313" key="2">
    <source>
        <dbReference type="EMBL" id="GAA4761082.1"/>
    </source>
</evidence>
<dbReference type="EMBL" id="BAABKN010000043">
    <property type="protein sequence ID" value="GAA4761082.1"/>
    <property type="molecule type" value="Genomic_DNA"/>
</dbReference>